<gene>
    <name evidence="1" type="ORF">SAMN05660909_01105</name>
</gene>
<reference evidence="2" key="1">
    <citation type="submission" date="2016-10" db="EMBL/GenBank/DDBJ databases">
        <authorList>
            <person name="Varghese N."/>
            <person name="Submissions S."/>
        </authorList>
    </citation>
    <scope>NUCLEOTIDE SEQUENCE [LARGE SCALE GENOMIC DNA]</scope>
    <source>
        <strain evidence="2">DSM 23920</strain>
    </source>
</reference>
<dbReference type="Proteomes" id="UP000199656">
    <property type="component" value="Unassembled WGS sequence"/>
</dbReference>
<name>A0A1H3Z8Y7_9BACT</name>
<dbReference type="STRING" id="408074.SAMN05660909_01105"/>
<dbReference type="EMBL" id="FNRL01000004">
    <property type="protein sequence ID" value="SEA20196.1"/>
    <property type="molecule type" value="Genomic_DNA"/>
</dbReference>
<accession>A0A1H3Z8Y7</accession>
<dbReference type="AlphaFoldDB" id="A0A1H3Z8Y7"/>
<evidence type="ECO:0000313" key="2">
    <source>
        <dbReference type="Proteomes" id="UP000199656"/>
    </source>
</evidence>
<evidence type="ECO:0000313" key="1">
    <source>
        <dbReference type="EMBL" id="SEA20196.1"/>
    </source>
</evidence>
<dbReference type="InterPro" id="IPR024422">
    <property type="entry name" value="Protein_unknown_function_OB"/>
</dbReference>
<dbReference type="Pfam" id="PF12869">
    <property type="entry name" value="tRNA_anti-like"/>
    <property type="match status" value="1"/>
</dbReference>
<keyword evidence="2" id="KW-1185">Reference proteome</keyword>
<proteinExistence type="predicted"/>
<protein>
    <submittedName>
        <fullName evidence="1">tRNA_anti-like</fullName>
    </submittedName>
</protein>
<sequence length="144" mass="15269">MKRKKVIFSVIGILLLCGIVGGTWGWKAYHRTRQPVDLSANAIDVSSAQLYHDFNTDEEKANQKYTNQVVAVSGTVADVQSSNGAVAILLDAGTDAAGAVNCTMANPAAPIQKGDQVTVKGRCLGFLMDVNIVDAAIIPSQNHK</sequence>
<dbReference type="RefSeq" id="WP_089759498.1">
    <property type="nucleotide sequence ID" value="NZ_BKAT01000005.1"/>
</dbReference>
<dbReference type="OrthoDB" id="673558at2"/>
<organism evidence="1 2">
    <name type="scientific">Chitinophaga terrae</name>
    <name type="common">ex Kim and Jung 2007</name>
    <dbReference type="NCBI Taxonomy" id="408074"/>
    <lineage>
        <taxon>Bacteria</taxon>
        <taxon>Pseudomonadati</taxon>
        <taxon>Bacteroidota</taxon>
        <taxon>Chitinophagia</taxon>
        <taxon>Chitinophagales</taxon>
        <taxon>Chitinophagaceae</taxon>
        <taxon>Chitinophaga</taxon>
    </lineage>
</organism>